<keyword evidence="5" id="KW-0966">Cell projection</keyword>
<evidence type="ECO:0000256" key="3">
    <source>
        <dbReference type="ARBA" id="ARBA00022490"/>
    </source>
</evidence>
<accession>A0A9W6ZPR9</accession>
<evidence type="ECO:0000256" key="1">
    <source>
        <dbReference type="ARBA" id="ARBA00004138"/>
    </source>
</evidence>
<comment type="subcellular location">
    <subcellularLocation>
        <location evidence="1">Cell projection</location>
        <location evidence="1">Cilium</location>
    </subcellularLocation>
    <subcellularLocation>
        <location evidence="2">Cytoplasm</location>
    </subcellularLocation>
</comment>
<keyword evidence="8" id="KW-1185">Reference proteome</keyword>
<evidence type="ECO:0000256" key="4">
    <source>
        <dbReference type="ARBA" id="ARBA00023069"/>
    </source>
</evidence>
<dbReference type="InterPro" id="IPR023379">
    <property type="entry name" value="BART_dom"/>
</dbReference>
<dbReference type="OrthoDB" id="196336at2759"/>
<organism evidence="7 8">
    <name type="scientific">Triparma strigata</name>
    <dbReference type="NCBI Taxonomy" id="1606541"/>
    <lineage>
        <taxon>Eukaryota</taxon>
        <taxon>Sar</taxon>
        <taxon>Stramenopiles</taxon>
        <taxon>Ochrophyta</taxon>
        <taxon>Bolidophyceae</taxon>
        <taxon>Parmales</taxon>
        <taxon>Triparmaceae</taxon>
        <taxon>Triparma</taxon>
    </lineage>
</organism>
<name>A0A9W6ZPR9_9STRA</name>
<sequence>MISSDLSAPTVEGGVDLVLAVAKTCLLESHLQTWSEFMASKESLFRKEALGEGEGGEGEGGESSEYVLGWSQVHEEFEELVQRGIGERLIELGSSMEEFGATIASLAGAPTLTLDVSMSEEASQAQAFVEILVGMMEFRAFVDIMKNKAKRDYYFDILGMWRRQLK</sequence>
<protein>
    <recommendedName>
        <fullName evidence="6">BART domain-containing protein</fullName>
    </recommendedName>
</protein>
<gene>
    <name evidence="7" type="ORF">TrST_g2863</name>
</gene>
<keyword evidence="4" id="KW-0969">Cilium</keyword>
<reference evidence="8" key="1">
    <citation type="journal article" date="2023" name="Commun. Biol.">
        <title>Genome analysis of Parmales, the sister group of diatoms, reveals the evolutionary specialization of diatoms from phago-mixotrophs to photoautotrophs.</title>
        <authorList>
            <person name="Ban H."/>
            <person name="Sato S."/>
            <person name="Yoshikawa S."/>
            <person name="Yamada K."/>
            <person name="Nakamura Y."/>
            <person name="Ichinomiya M."/>
            <person name="Sato N."/>
            <person name="Blanc-Mathieu R."/>
            <person name="Endo H."/>
            <person name="Kuwata A."/>
            <person name="Ogata H."/>
        </authorList>
    </citation>
    <scope>NUCLEOTIDE SEQUENCE [LARGE SCALE GENOMIC DNA]</scope>
    <source>
        <strain evidence="8">NIES 3701</strain>
    </source>
</reference>
<dbReference type="Gene3D" id="1.20.1520.10">
    <property type="entry name" value="ADP-ribosylation factor-like 2-binding protein, domain"/>
    <property type="match status" value="1"/>
</dbReference>
<dbReference type="InterPro" id="IPR042541">
    <property type="entry name" value="BART_sf"/>
</dbReference>
<evidence type="ECO:0000259" key="6">
    <source>
        <dbReference type="Pfam" id="PF11527"/>
    </source>
</evidence>
<proteinExistence type="predicted"/>
<dbReference type="Proteomes" id="UP001165085">
    <property type="component" value="Unassembled WGS sequence"/>
</dbReference>
<feature type="domain" description="BART" evidence="6">
    <location>
        <begin position="33"/>
        <end position="150"/>
    </location>
</feature>
<comment type="caution">
    <text evidence="7">The sequence shown here is derived from an EMBL/GenBank/DDBJ whole genome shotgun (WGS) entry which is preliminary data.</text>
</comment>
<evidence type="ECO:0000256" key="2">
    <source>
        <dbReference type="ARBA" id="ARBA00004496"/>
    </source>
</evidence>
<evidence type="ECO:0000313" key="7">
    <source>
        <dbReference type="EMBL" id="GMH55162.1"/>
    </source>
</evidence>
<keyword evidence="3" id="KW-0963">Cytoplasm</keyword>
<evidence type="ECO:0000313" key="8">
    <source>
        <dbReference type="Proteomes" id="UP001165085"/>
    </source>
</evidence>
<dbReference type="Pfam" id="PF11527">
    <property type="entry name" value="ARL2_Bind_BART"/>
    <property type="match status" value="1"/>
</dbReference>
<dbReference type="GO" id="GO:0005929">
    <property type="term" value="C:cilium"/>
    <property type="evidence" value="ECO:0007669"/>
    <property type="project" value="UniProtKB-SubCell"/>
</dbReference>
<dbReference type="EMBL" id="BRXY01000032">
    <property type="protein sequence ID" value="GMH55162.1"/>
    <property type="molecule type" value="Genomic_DNA"/>
</dbReference>
<dbReference type="AlphaFoldDB" id="A0A9W6ZPR9"/>
<evidence type="ECO:0000256" key="5">
    <source>
        <dbReference type="ARBA" id="ARBA00023273"/>
    </source>
</evidence>
<dbReference type="GO" id="GO:0005737">
    <property type="term" value="C:cytoplasm"/>
    <property type="evidence" value="ECO:0007669"/>
    <property type="project" value="UniProtKB-SubCell"/>
</dbReference>